<sequence length="283" mass="30977">MSDSEEDVGSIGKQKSIFSGMGRVKQINHLWSPKSKPSLSPDRSDAGDSSPSPVLKTYKRRSSSSEKSLLETPRESGRRSFQRTLSANGSSKHLVVENLERYLAINSWLEHNGINVAGVATERDMGGSPKRLGLLDEMYCSLETLESAVESELAQLHSSSCSTEESTAATKDVIESRGPSQKANDPLSPALFDYLTVIGADVIDVTTRNYWNQRENVFEATVAFAHPPESQFYAESLEHFCFPAGVHVTNANATALASLVHPLTWAGPVISVLPPYMHEHPFL</sequence>
<feature type="compositionally biased region" description="Low complexity" evidence="1">
    <location>
        <begin position="159"/>
        <end position="170"/>
    </location>
</feature>
<feature type="compositionally biased region" description="Low complexity" evidence="1">
    <location>
        <begin position="32"/>
        <end position="41"/>
    </location>
</feature>
<feature type="region of interest" description="Disordered" evidence="1">
    <location>
        <begin position="159"/>
        <end position="182"/>
    </location>
</feature>
<reference evidence="2" key="1">
    <citation type="submission" date="2021-02" db="EMBL/GenBank/DDBJ databases">
        <authorList>
            <person name="Palmer J.M."/>
        </authorList>
    </citation>
    <scope>NUCLEOTIDE SEQUENCE</scope>
    <source>
        <strain evidence="2">SCRP23</strain>
    </source>
</reference>
<name>A0A8T1W169_9STRA</name>
<feature type="region of interest" description="Disordered" evidence="1">
    <location>
        <begin position="29"/>
        <end position="85"/>
    </location>
</feature>
<proteinExistence type="predicted"/>
<comment type="caution">
    <text evidence="2">The sequence shown here is derived from an EMBL/GenBank/DDBJ whole genome shotgun (WGS) entry which is preliminary data.</text>
</comment>
<evidence type="ECO:0000256" key="1">
    <source>
        <dbReference type="SAM" id="MobiDB-lite"/>
    </source>
</evidence>
<evidence type="ECO:0000313" key="3">
    <source>
        <dbReference type="Proteomes" id="UP000693981"/>
    </source>
</evidence>
<dbReference type="EMBL" id="JAGDFL010000487">
    <property type="protein sequence ID" value="KAG7387165.1"/>
    <property type="molecule type" value="Genomic_DNA"/>
</dbReference>
<organism evidence="2 3">
    <name type="scientific">Phytophthora boehmeriae</name>
    <dbReference type="NCBI Taxonomy" id="109152"/>
    <lineage>
        <taxon>Eukaryota</taxon>
        <taxon>Sar</taxon>
        <taxon>Stramenopiles</taxon>
        <taxon>Oomycota</taxon>
        <taxon>Peronosporomycetes</taxon>
        <taxon>Peronosporales</taxon>
        <taxon>Peronosporaceae</taxon>
        <taxon>Phytophthora</taxon>
    </lineage>
</organism>
<feature type="region of interest" description="Disordered" evidence="1">
    <location>
        <begin position="1"/>
        <end position="20"/>
    </location>
</feature>
<feature type="compositionally biased region" description="Basic and acidic residues" evidence="1">
    <location>
        <begin position="68"/>
        <end position="78"/>
    </location>
</feature>
<accession>A0A8T1W169</accession>
<protein>
    <submittedName>
        <fullName evidence="2">Uncharacterized protein</fullName>
    </submittedName>
</protein>
<evidence type="ECO:0000313" key="2">
    <source>
        <dbReference type="EMBL" id="KAG7387165.1"/>
    </source>
</evidence>
<dbReference type="Proteomes" id="UP000693981">
    <property type="component" value="Unassembled WGS sequence"/>
</dbReference>
<keyword evidence="3" id="KW-1185">Reference proteome</keyword>
<dbReference type="OrthoDB" id="6019893at2759"/>
<dbReference type="AlphaFoldDB" id="A0A8T1W169"/>
<gene>
    <name evidence="2" type="ORF">PHYBOEH_008359</name>
</gene>